<sequence>MRAGEVVGVQEDLELVLGQQALVEDEFLDAPARREDFLGDGGGQLVAEVRLRSAMCGQR</sequence>
<gene>
    <name evidence="1" type="ORF">GCM10020367_60410</name>
</gene>
<evidence type="ECO:0000313" key="2">
    <source>
        <dbReference type="Proteomes" id="UP001499990"/>
    </source>
</evidence>
<proteinExistence type="predicted"/>
<comment type="caution">
    <text evidence="1">The sequence shown here is derived from an EMBL/GenBank/DDBJ whole genome shotgun (WGS) entry which is preliminary data.</text>
</comment>
<dbReference type="EMBL" id="BAAAYL010000001">
    <property type="protein sequence ID" value="GAA3378924.1"/>
    <property type="molecule type" value="Genomic_DNA"/>
</dbReference>
<evidence type="ECO:0000313" key="1">
    <source>
        <dbReference type="EMBL" id="GAA3378924.1"/>
    </source>
</evidence>
<dbReference type="Proteomes" id="UP001499990">
    <property type="component" value="Unassembled WGS sequence"/>
</dbReference>
<keyword evidence="2" id="KW-1185">Reference proteome</keyword>
<organism evidence="1 2">
    <name type="scientific">Streptomyces sannanensis</name>
    <dbReference type="NCBI Taxonomy" id="285536"/>
    <lineage>
        <taxon>Bacteria</taxon>
        <taxon>Bacillati</taxon>
        <taxon>Actinomycetota</taxon>
        <taxon>Actinomycetes</taxon>
        <taxon>Kitasatosporales</taxon>
        <taxon>Streptomycetaceae</taxon>
        <taxon>Streptomyces</taxon>
    </lineage>
</organism>
<name>A0ABP6SKL7_9ACTN</name>
<accession>A0ABP6SKL7</accession>
<protein>
    <submittedName>
        <fullName evidence="1">Uncharacterized protein</fullName>
    </submittedName>
</protein>
<reference evidence="2" key="1">
    <citation type="journal article" date="2019" name="Int. J. Syst. Evol. Microbiol.">
        <title>The Global Catalogue of Microorganisms (GCM) 10K type strain sequencing project: providing services to taxonomists for standard genome sequencing and annotation.</title>
        <authorList>
            <consortium name="The Broad Institute Genomics Platform"/>
            <consortium name="The Broad Institute Genome Sequencing Center for Infectious Disease"/>
            <person name="Wu L."/>
            <person name="Ma J."/>
        </authorList>
    </citation>
    <scope>NUCLEOTIDE SEQUENCE [LARGE SCALE GENOMIC DNA]</scope>
    <source>
        <strain evidence="2">JCM 9651</strain>
    </source>
</reference>